<feature type="chain" id="PRO_5012519477" evidence="5">
    <location>
        <begin position="25"/>
        <end position="650"/>
    </location>
</feature>
<dbReference type="InterPro" id="IPR051058">
    <property type="entry name" value="GDSL_Est/Lipase"/>
</dbReference>
<dbReference type="PANTHER" id="PTHR45648">
    <property type="entry name" value="GDSL LIPASE/ACYLHYDROLASE FAMILY PROTEIN (AFU_ORTHOLOGUE AFUA_4G14700)"/>
    <property type="match status" value="1"/>
</dbReference>
<dbReference type="SMART" id="SM00869">
    <property type="entry name" value="Autotransporter"/>
    <property type="match status" value="1"/>
</dbReference>
<dbReference type="PROSITE" id="PS51208">
    <property type="entry name" value="AUTOTRANSPORTER"/>
    <property type="match status" value="1"/>
</dbReference>
<dbReference type="Gene3D" id="2.40.128.130">
    <property type="entry name" value="Autotransporter beta-domain"/>
    <property type="match status" value="1"/>
</dbReference>
<evidence type="ECO:0000256" key="3">
    <source>
        <dbReference type="ARBA" id="ARBA00022801"/>
    </source>
</evidence>
<dbReference type="InterPro" id="IPR017186">
    <property type="entry name" value="Lipase_autotranspt_EstA"/>
</dbReference>
<keyword evidence="3" id="KW-0378">Hydrolase</keyword>
<feature type="domain" description="Autotransporter" evidence="6">
    <location>
        <begin position="357"/>
        <end position="650"/>
    </location>
</feature>
<dbReference type="InterPro" id="IPR005546">
    <property type="entry name" value="Autotransporte_beta"/>
</dbReference>
<name>A0A2D0KQP9_9GAMM</name>
<dbReference type="Proteomes" id="UP000222366">
    <property type="component" value="Unassembled WGS sequence"/>
</dbReference>
<protein>
    <submittedName>
        <fullName evidence="7">Outer membrane esterase</fullName>
    </submittedName>
</protein>
<evidence type="ECO:0000259" key="6">
    <source>
        <dbReference type="PROSITE" id="PS51208"/>
    </source>
</evidence>
<comment type="caution">
    <text evidence="7">The sequence shown here is derived from an EMBL/GenBank/DDBJ whole genome shotgun (WGS) entry which is preliminary data.</text>
</comment>
<evidence type="ECO:0000256" key="4">
    <source>
        <dbReference type="PIRSR" id="PIRSR037375-1"/>
    </source>
</evidence>
<dbReference type="Pfam" id="PF00657">
    <property type="entry name" value="Lipase_GDSL"/>
    <property type="match status" value="1"/>
</dbReference>
<evidence type="ECO:0000256" key="1">
    <source>
        <dbReference type="ARBA" id="ARBA00008668"/>
    </source>
</evidence>
<feature type="signal peptide" evidence="5">
    <location>
        <begin position="1"/>
        <end position="24"/>
    </location>
</feature>
<evidence type="ECO:0000256" key="2">
    <source>
        <dbReference type="ARBA" id="ARBA00022729"/>
    </source>
</evidence>
<dbReference type="Pfam" id="PF03797">
    <property type="entry name" value="Autotransporter"/>
    <property type="match status" value="1"/>
</dbReference>
<proteinExistence type="inferred from homology"/>
<dbReference type="InterPro" id="IPR036709">
    <property type="entry name" value="Autotransporte_beta_dom_sf"/>
</dbReference>
<gene>
    <name evidence="7" type="ORF">Xsto_01708</name>
</gene>
<dbReference type="EMBL" id="NJAJ01000013">
    <property type="protein sequence ID" value="PHM65763.1"/>
    <property type="molecule type" value="Genomic_DNA"/>
</dbReference>
<dbReference type="AlphaFoldDB" id="A0A2D0KQP9"/>
<reference evidence="7 8" key="1">
    <citation type="journal article" date="2017" name="Nat. Microbiol.">
        <title>Natural product diversity associated with the nematode symbionts Photorhabdus and Xenorhabdus.</title>
        <authorList>
            <person name="Tobias N.J."/>
            <person name="Wolff H."/>
            <person name="Djahanschiri B."/>
            <person name="Grundmann F."/>
            <person name="Kronenwerth M."/>
            <person name="Shi Y.M."/>
            <person name="Simonyi S."/>
            <person name="Grun P."/>
            <person name="Shapiro-Ilan D."/>
            <person name="Pidot S.J."/>
            <person name="Stinear T.P."/>
            <person name="Ebersberger I."/>
            <person name="Bode H.B."/>
        </authorList>
    </citation>
    <scope>NUCLEOTIDE SEQUENCE [LARGE SCALE GENOMIC DNA]</scope>
    <source>
        <strain evidence="7 8">DSM 17904</strain>
    </source>
</reference>
<keyword evidence="8" id="KW-1185">Reference proteome</keyword>
<feature type="active site" evidence="4">
    <location>
        <position position="335"/>
    </location>
</feature>
<evidence type="ECO:0000256" key="5">
    <source>
        <dbReference type="SAM" id="SignalP"/>
    </source>
</evidence>
<feature type="active site" evidence="4">
    <location>
        <position position="332"/>
    </location>
</feature>
<evidence type="ECO:0000313" key="8">
    <source>
        <dbReference type="Proteomes" id="UP000222366"/>
    </source>
</evidence>
<comment type="similarity">
    <text evidence="1">Belongs to the 'GDSL' lipolytic enzyme family.</text>
</comment>
<dbReference type="SUPFAM" id="SSF103515">
    <property type="entry name" value="Autotransporter"/>
    <property type="match status" value="1"/>
</dbReference>
<dbReference type="Gene3D" id="3.40.50.1110">
    <property type="entry name" value="SGNH hydrolase"/>
    <property type="match status" value="1"/>
</dbReference>
<keyword evidence="2 5" id="KW-0732">Signal</keyword>
<dbReference type="InterPro" id="IPR036514">
    <property type="entry name" value="SGNH_hydro_sf"/>
</dbReference>
<dbReference type="SUPFAM" id="SSF52266">
    <property type="entry name" value="SGNH hydrolase"/>
    <property type="match status" value="1"/>
</dbReference>
<dbReference type="InterPro" id="IPR001087">
    <property type="entry name" value="GDSL"/>
</dbReference>
<organism evidence="7 8">
    <name type="scientific">Xenorhabdus stockiae</name>
    <dbReference type="NCBI Taxonomy" id="351614"/>
    <lineage>
        <taxon>Bacteria</taxon>
        <taxon>Pseudomonadati</taxon>
        <taxon>Pseudomonadota</taxon>
        <taxon>Gammaproteobacteria</taxon>
        <taxon>Enterobacterales</taxon>
        <taxon>Morganellaceae</taxon>
        <taxon>Xenorhabdus</taxon>
    </lineage>
</organism>
<dbReference type="GO" id="GO:0016788">
    <property type="term" value="F:hydrolase activity, acting on ester bonds"/>
    <property type="evidence" value="ECO:0007669"/>
    <property type="project" value="InterPro"/>
</dbReference>
<sequence>MKKVLFGISTTTLLLTSFITNSYAYDTTYVFGDSLSDGGNNGRYTTDGANSELYDEYVSRHITGKDLTPSNKNGTNYAEGGATALPMPKHQDTTEKQLDNYLKQHGGKADPNGIYIHWVGGNDITAALLAYNIISDDSKKSHEIVDASANATSNQINTLVKAGAGLIIVPTVPDVGTTPKMMEELITEGLTTLNKTPKQIKEILEKIHKEINKHDIPSGEAREMAIDKLLEKLAKESGLPKDILENLYNTYRQEASGFTDSYNQQVDDKISQSHGNILRADINALLHEVMENPYAYGIQNTLGYSCPQGILADKCSSQDTNFDKDKKFLFSDGFHPTPYVHHVTGQYITSIYTAPFLVASLTSVNQLPVKGVRSFLDGHLQQLRDAGNTPGKIGVFGGYTHSGNDTFTLGSDYQLTNNLLVGALYSHYEDERTLASSYTYEGLGHTVIAYGLWNLYNNAWLSGDLHYSHLNYDSLIRNIELGEATRREIGSTMGKQWGARITANWNIPVTEVITTSPIVQFIWDKGEVNGYREHENNSTSMHFSGQRYTSEVGTLGWRVDTQLGRFNPYAAVQFNHQFGDLTTKIRSAINATKTSFVIESSKRSKNWRQYTLGMNMGLVNNLHSFITVTRNEGSGEEPNYNFSLGINAIF</sequence>
<dbReference type="CDD" id="cd01847">
    <property type="entry name" value="Triacylglycerol_lipase_like"/>
    <property type="match status" value="1"/>
</dbReference>
<dbReference type="RefSeq" id="WP_099124759.1">
    <property type="nucleotide sequence ID" value="NZ_CAWNRH010000035.1"/>
</dbReference>
<dbReference type="PANTHER" id="PTHR45648:SF22">
    <property type="entry name" value="GDSL LIPASE_ACYLHYDROLASE FAMILY PROTEIN (AFU_ORTHOLOGUE AFUA_4G14700)"/>
    <property type="match status" value="1"/>
</dbReference>
<evidence type="ECO:0000313" key="7">
    <source>
        <dbReference type="EMBL" id="PHM65763.1"/>
    </source>
</evidence>
<feature type="active site" description="Nucleophile" evidence="4">
    <location>
        <position position="34"/>
    </location>
</feature>
<dbReference type="PIRSF" id="PIRSF037375">
    <property type="entry name" value="Autotrns_EstA"/>
    <property type="match status" value="1"/>
</dbReference>
<accession>A0A2D0KQP9</accession>